<feature type="chain" id="PRO_5045184124" description="LPXTG cell wall anchor domain-containing protein" evidence="3">
    <location>
        <begin position="30"/>
        <end position="281"/>
    </location>
</feature>
<dbReference type="InterPro" id="IPR027273">
    <property type="entry name" value="Neocarzinostatin-like"/>
</dbReference>
<feature type="compositionally biased region" description="Gly residues" evidence="1">
    <location>
        <begin position="190"/>
        <end position="224"/>
    </location>
</feature>
<evidence type="ECO:0000256" key="2">
    <source>
        <dbReference type="SAM" id="Phobius"/>
    </source>
</evidence>
<keyword evidence="5" id="KW-1185">Reference proteome</keyword>
<name>A0ABW7UKI1_9ACTN</name>
<sequence>MNRSDICVGFAAAVAACGLAVAHAPAAAAAGPSATGPEGQKLTVSKVSGLKAAGETVTVSGTGYNTEKGIYIAFCVDNGPGKTPTPCIGGVDMSGKSGASAWVSANPPSYGKGLAKPYEGSGHQGSFSVRLTVRAKDANTDCTKNGVKCAVITRNDHTRGGDQSQTVRVPVSFGGAGSSGASSGSSGSSATGGPGDGSTGGSGTAGSAADGGGEGSQGRQGGKSGSDDPLAHTGADLALPLGLTSAGLVAAGAGAWLWARRRRAAADSPSTAADSPSADGN</sequence>
<evidence type="ECO:0000256" key="1">
    <source>
        <dbReference type="SAM" id="MobiDB-lite"/>
    </source>
</evidence>
<reference evidence="4 5" key="1">
    <citation type="submission" date="2024-10" db="EMBL/GenBank/DDBJ databases">
        <title>The Natural Products Discovery Center: Release of the First 8490 Sequenced Strains for Exploring Actinobacteria Biosynthetic Diversity.</title>
        <authorList>
            <person name="Kalkreuter E."/>
            <person name="Kautsar S.A."/>
            <person name="Yang D."/>
            <person name="Bader C.D."/>
            <person name="Teijaro C.N."/>
            <person name="Fluegel L."/>
            <person name="Davis C.M."/>
            <person name="Simpson J.R."/>
            <person name="Lauterbach L."/>
            <person name="Steele A.D."/>
            <person name="Gui C."/>
            <person name="Meng S."/>
            <person name="Li G."/>
            <person name="Viehrig K."/>
            <person name="Ye F."/>
            <person name="Su P."/>
            <person name="Kiefer A.F."/>
            <person name="Nichols A."/>
            <person name="Cepeda A.J."/>
            <person name="Yan W."/>
            <person name="Fan B."/>
            <person name="Jiang Y."/>
            <person name="Adhikari A."/>
            <person name="Zheng C.-J."/>
            <person name="Schuster L."/>
            <person name="Cowan T.M."/>
            <person name="Smanski M.J."/>
            <person name="Chevrette M.G."/>
            <person name="De Carvalho L.P.S."/>
            <person name="Shen B."/>
        </authorList>
    </citation>
    <scope>NUCLEOTIDE SEQUENCE [LARGE SCALE GENOMIC DNA]</scope>
    <source>
        <strain evidence="4 5">NPDC020327</strain>
    </source>
</reference>
<comment type="caution">
    <text evidence="4">The sequence shown here is derived from an EMBL/GenBank/DDBJ whole genome shotgun (WGS) entry which is preliminary data.</text>
</comment>
<keyword evidence="2" id="KW-0472">Membrane</keyword>
<feature type="signal peptide" evidence="3">
    <location>
        <begin position="1"/>
        <end position="29"/>
    </location>
</feature>
<dbReference type="EMBL" id="JBIRWE010000001">
    <property type="protein sequence ID" value="MFI1963176.1"/>
    <property type="molecule type" value="Genomic_DNA"/>
</dbReference>
<feature type="transmembrane region" description="Helical" evidence="2">
    <location>
        <begin position="237"/>
        <end position="259"/>
    </location>
</feature>
<evidence type="ECO:0000313" key="5">
    <source>
        <dbReference type="Proteomes" id="UP001611548"/>
    </source>
</evidence>
<proteinExistence type="predicted"/>
<dbReference type="PROSITE" id="PS00430">
    <property type="entry name" value="TONB_DEPENDENT_REC_1"/>
    <property type="match status" value="1"/>
</dbReference>
<feature type="compositionally biased region" description="Low complexity" evidence="1">
    <location>
        <begin position="266"/>
        <end position="281"/>
    </location>
</feature>
<protein>
    <recommendedName>
        <fullName evidence="6">LPXTG cell wall anchor domain-containing protein</fullName>
    </recommendedName>
</protein>
<keyword evidence="3" id="KW-0732">Signal</keyword>
<gene>
    <name evidence="4" type="ORF">ACH429_03400</name>
</gene>
<evidence type="ECO:0000313" key="4">
    <source>
        <dbReference type="EMBL" id="MFI1963176.1"/>
    </source>
</evidence>
<dbReference type="PROSITE" id="PS51257">
    <property type="entry name" value="PROKAR_LIPOPROTEIN"/>
    <property type="match status" value="1"/>
</dbReference>
<dbReference type="SUPFAM" id="SSF49319">
    <property type="entry name" value="Actinoxanthin-like"/>
    <property type="match status" value="1"/>
</dbReference>
<dbReference type="InterPro" id="IPR010916">
    <property type="entry name" value="TonB_box_CS"/>
</dbReference>
<feature type="region of interest" description="Disordered" evidence="1">
    <location>
        <begin position="261"/>
        <end position="281"/>
    </location>
</feature>
<feature type="region of interest" description="Disordered" evidence="1">
    <location>
        <begin position="156"/>
        <end position="231"/>
    </location>
</feature>
<evidence type="ECO:0008006" key="6">
    <source>
        <dbReference type="Google" id="ProtNLM"/>
    </source>
</evidence>
<feature type="compositionally biased region" description="Low complexity" evidence="1">
    <location>
        <begin position="179"/>
        <end position="189"/>
    </location>
</feature>
<keyword evidence="2" id="KW-1133">Transmembrane helix</keyword>
<evidence type="ECO:0000256" key="3">
    <source>
        <dbReference type="SAM" id="SignalP"/>
    </source>
</evidence>
<keyword evidence="2" id="KW-0812">Transmembrane</keyword>
<accession>A0ABW7UKI1</accession>
<dbReference type="Gene3D" id="2.60.40.230">
    <property type="entry name" value="Neocarzinostatin-like"/>
    <property type="match status" value="1"/>
</dbReference>
<organism evidence="4 5">
    <name type="scientific">Streptomyces pathocidini</name>
    <dbReference type="NCBI Taxonomy" id="1650571"/>
    <lineage>
        <taxon>Bacteria</taxon>
        <taxon>Bacillati</taxon>
        <taxon>Actinomycetota</taxon>
        <taxon>Actinomycetes</taxon>
        <taxon>Kitasatosporales</taxon>
        <taxon>Streptomycetaceae</taxon>
        <taxon>Streptomyces</taxon>
    </lineage>
</organism>
<dbReference type="RefSeq" id="WP_398717982.1">
    <property type="nucleotide sequence ID" value="NZ_JBIRWE010000001.1"/>
</dbReference>
<dbReference type="Proteomes" id="UP001611548">
    <property type="component" value="Unassembled WGS sequence"/>
</dbReference>